<dbReference type="AlphaFoldDB" id="A0A1W1UFL6"/>
<feature type="transmembrane region" description="Helical" evidence="1">
    <location>
        <begin position="223"/>
        <end position="244"/>
    </location>
</feature>
<gene>
    <name evidence="3" type="ORF">SAMN00120144_4357</name>
</gene>
<dbReference type="EMBL" id="FWWW01000013">
    <property type="protein sequence ID" value="SMB79876.1"/>
    <property type="molecule type" value="Genomic_DNA"/>
</dbReference>
<dbReference type="RefSeq" id="WP_143434672.1">
    <property type="nucleotide sequence ID" value="NZ_FWWW01000013.1"/>
</dbReference>
<keyword evidence="1" id="KW-0472">Membrane</keyword>
<dbReference type="InterPro" id="IPR038731">
    <property type="entry name" value="RgtA/B/C-like"/>
</dbReference>
<feature type="transmembrane region" description="Helical" evidence="1">
    <location>
        <begin position="308"/>
        <end position="328"/>
    </location>
</feature>
<proteinExistence type="predicted"/>
<evidence type="ECO:0000256" key="1">
    <source>
        <dbReference type="SAM" id="Phobius"/>
    </source>
</evidence>
<organism evidence="3 4">
    <name type="scientific">Hymenobacter roseosalivarius DSM 11622</name>
    <dbReference type="NCBI Taxonomy" id="645990"/>
    <lineage>
        <taxon>Bacteria</taxon>
        <taxon>Pseudomonadati</taxon>
        <taxon>Bacteroidota</taxon>
        <taxon>Cytophagia</taxon>
        <taxon>Cytophagales</taxon>
        <taxon>Hymenobacteraceae</taxon>
        <taxon>Hymenobacter</taxon>
    </lineage>
</organism>
<evidence type="ECO:0000313" key="4">
    <source>
        <dbReference type="Proteomes" id="UP000192266"/>
    </source>
</evidence>
<feature type="transmembrane region" description="Helical" evidence="1">
    <location>
        <begin position="105"/>
        <end position="124"/>
    </location>
</feature>
<evidence type="ECO:0000313" key="3">
    <source>
        <dbReference type="EMBL" id="SMB79876.1"/>
    </source>
</evidence>
<reference evidence="3 4" key="1">
    <citation type="submission" date="2017-04" db="EMBL/GenBank/DDBJ databases">
        <authorList>
            <person name="Afonso C.L."/>
            <person name="Miller P.J."/>
            <person name="Scott M.A."/>
            <person name="Spackman E."/>
            <person name="Goraichik I."/>
            <person name="Dimitrov K.M."/>
            <person name="Suarez D.L."/>
            <person name="Swayne D.E."/>
        </authorList>
    </citation>
    <scope>NUCLEOTIDE SEQUENCE [LARGE SCALE GENOMIC DNA]</scope>
    <source>
        <strain evidence="3 4">DSM 11622</strain>
    </source>
</reference>
<evidence type="ECO:0000259" key="2">
    <source>
        <dbReference type="Pfam" id="PF13231"/>
    </source>
</evidence>
<feature type="domain" description="Glycosyltransferase RgtA/B/C/D-like" evidence="2">
    <location>
        <begin position="83"/>
        <end position="238"/>
    </location>
</feature>
<keyword evidence="1" id="KW-1133">Transmembrane helix</keyword>
<keyword evidence="4" id="KW-1185">Reference proteome</keyword>
<feature type="transmembrane region" description="Helical" evidence="1">
    <location>
        <begin position="193"/>
        <end position="216"/>
    </location>
</feature>
<keyword evidence="1" id="KW-0812">Transmembrane</keyword>
<dbReference type="Pfam" id="PF13231">
    <property type="entry name" value="PMT_2"/>
    <property type="match status" value="1"/>
</dbReference>
<feature type="non-terminal residue" evidence="3">
    <location>
        <position position="357"/>
    </location>
</feature>
<dbReference type="OrthoDB" id="1491458at2"/>
<feature type="transmembrane region" description="Helical" evidence="1">
    <location>
        <begin position="335"/>
        <end position="354"/>
    </location>
</feature>
<name>A0A1W1UFL6_9BACT</name>
<protein>
    <recommendedName>
        <fullName evidence="2">Glycosyltransferase RgtA/B/C/D-like domain-containing protein</fullName>
    </recommendedName>
</protein>
<feature type="transmembrane region" description="Helical" evidence="1">
    <location>
        <begin position="30"/>
        <end position="49"/>
    </location>
</feature>
<sequence length="357" mass="40852">MSRIHLATPAPTVQAPVPTSPTKAEYYQRYALYVGLAIGIGFRLFHFFYNRSLFIDELYLNISLVKLNFWELATQPLAYEQKAPIGYLWVVKLCVMLFGKGEKALRLFSLVCGIGALFAFIPVARFYLKAWGVALAVGLLSLSWATIYHSVEAKQYSAELLATVLALLLYTKYHRATRLRELVLWGVAGGLLLWFAFSLIFVLAGIASVVTLKAIFERKWKRFFTYLIPFGLWLVSFSLLYGLFLSKYHQSGWLIDFFDKAYDAFMPLRPTSFDRVLWFIKKPYSVLYHPLGLLLDLDDSITNSSVKFILKLGWVGGTFIVFGMGILFKSHKFNFFILFLPILITFLASAFKVYPIF</sequence>
<dbReference type="Proteomes" id="UP000192266">
    <property type="component" value="Unassembled WGS sequence"/>
</dbReference>
<accession>A0A1W1UFL6</accession>
<feature type="transmembrane region" description="Helical" evidence="1">
    <location>
        <begin position="130"/>
        <end position="149"/>
    </location>
</feature>